<dbReference type="Gene3D" id="3.90.25.10">
    <property type="entry name" value="UDP-galactose 4-epimerase, domain 1"/>
    <property type="match status" value="1"/>
</dbReference>
<gene>
    <name evidence="1" type="ORF">HB850_04110</name>
</gene>
<name>A0A841YUH5_9LIST</name>
<reference evidence="1 2" key="1">
    <citation type="submission" date="2020-03" db="EMBL/GenBank/DDBJ databases">
        <title>Soil Listeria distribution.</title>
        <authorList>
            <person name="Liao J."/>
            <person name="Wiedmann M."/>
        </authorList>
    </citation>
    <scope>NUCLEOTIDE SEQUENCE [LARGE SCALE GENOMIC DNA]</scope>
    <source>
        <strain evidence="1 2">FSL L7-1614</strain>
    </source>
</reference>
<evidence type="ECO:0000313" key="1">
    <source>
        <dbReference type="EMBL" id="MBC1456928.1"/>
    </source>
</evidence>
<sequence length="90" mass="10510">MALDVRENGIYNISTNEQTSINDVLRVMNALLEMTVMSENRPERIGDLRDSRLSNRKFRDVTGWQPMYTLSKGLAQLRMEKRKHETVLVK</sequence>
<evidence type="ECO:0000313" key="2">
    <source>
        <dbReference type="Proteomes" id="UP000569903"/>
    </source>
</evidence>
<comment type="caution">
    <text evidence="1">The sequence shown here is derived from an EMBL/GenBank/DDBJ whole genome shotgun (WGS) entry which is preliminary data.</text>
</comment>
<proteinExistence type="predicted"/>
<protein>
    <submittedName>
        <fullName evidence="1">Uncharacterized protein</fullName>
    </submittedName>
</protein>
<dbReference type="SUPFAM" id="SSF51735">
    <property type="entry name" value="NAD(P)-binding Rossmann-fold domains"/>
    <property type="match status" value="1"/>
</dbReference>
<dbReference type="Proteomes" id="UP000569903">
    <property type="component" value="Unassembled WGS sequence"/>
</dbReference>
<dbReference type="AlphaFoldDB" id="A0A841YUH5"/>
<accession>A0A841YUH5</accession>
<dbReference type="InterPro" id="IPR036291">
    <property type="entry name" value="NAD(P)-bd_dom_sf"/>
</dbReference>
<dbReference type="EMBL" id="JAARQN010000002">
    <property type="protein sequence ID" value="MBC1456928.1"/>
    <property type="molecule type" value="Genomic_DNA"/>
</dbReference>
<organism evidence="1 2">
    <name type="scientific">Listeria newyorkensis</name>
    <dbReference type="NCBI Taxonomy" id="1497681"/>
    <lineage>
        <taxon>Bacteria</taxon>
        <taxon>Bacillati</taxon>
        <taxon>Bacillota</taxon>
        <taxon>Bacilli</taxon>
        <taxon>Bacillales</taxon>
        <taxon>Listeriaceae</taxon>
        <taxon>Listeria</taxon>
    </lineage>
</organism>